<dbReference type="InterPro" id="IPR015897">
    <property type="entry name" value="CHK_kinase-like"/>
</dbReference>
<dbReference type="PANTHER" id="PTHR11012:SF30">
    <property type="entry name" value="PROTEIN KINASE-LIKE DOMAIN-CONTAINING"/>
    <property type="match status" value="1"/>
</dbReference>
<dbReference type="KEGG" id="apln:108734748"/>
<dbReference type="SMART" id="SM00587">
    <property type="entry name" value="CHK"/>
    <property type="match status" value="1"/>
</dbReference>
<evidence type="ECO:0000259" key="1">
    <source>
        <dbReference type="SMART" id="SM00587"/>
    </source>
</evidence>
<proteinExistence type="predicted"/>
<evidence type="ECO:0000313" key="3">
    <source>
        <dbReference type="RefSeq" id="XP_018321913.1"/>
    </source>
</evidence>
<dbReference type="AlphaFoldDB" id="A0A1W4WP80"/>
<dbReference type="InterPro" id="IPR004119">
    <property type="entry name" value="EcKL"/>
</dbReference>
<dbReference type="InParanoid" id="A0A1W4WP80"/>
<protein>
    <submittedName>
        <fullName evidence="3">Uncharacterized protein LOC108734748</fullName>
    </submittedName>
</protein>
<dbReference type="STRING" id="224129.A0A1W4WP80"/>
<sequence>MEQQENLLNKMVKEIAKENKFVNPKTTIFETVKNGYLGIPHKISIEETNKSGGKGKSLHLFLKSAPTGSRDVLPFRDAFLNEITMYEEVLPTFFKFQKEKGVKEPFESITKCYKSCSVENQELLIFDDLTKHNFLLWDKVVPMTKKSIEFVVKQSAKYHAVSFAIREQRFDVFNKLTSKLSLRAFHDFCKSSSILQTLVVNAQFALKCFDPRADEQIYNKFNHFLENDLKETALGNSGGNDVVIIHGDSWCNNFMFKFKDPNNPDDVEEMKFLDWQFSRLASPVIDLSYFFYCNGPQEAFDNLEHYMKLYHNTLGTSLKDMGTDVEKVFPYSTFKNHWRKYAKFGLAVACTLINIYYNPNHNEALNISELMESGSNFAETFANSEILDNQTYKKRMRGVVTHFVNNGFI</sequence>
<organism evidence="2 3">
    <name type="scientific">Agrilus planipennis</name>
    <name type="common">Emerald ash borer</name>
    <name type="synonym">Agrilus marcopoli</name>
    <dbReference type="NCBI Taxonomy" id="224129"/>
    <lineage>
        <taxon>Eukaryota</taxon>
        <taxon>Metazoa</taxon>
        <taxon>Ecdysozoa</taxon>
        <taxon>Arthropoda</taxon>
        <taxon>Hexapoda</taxon>
        <taxon>Insecta</taxon>
        <taxon>Pterygota</taxon>
        <taxon>Neoptera</taxon>
        <taxon>Endopterygota</taxon>
        <taxon>Coleoptera</taxon>
        <taxon>Polyphaga</taxon>
        <taxon>Elateriformia</taxon>
        <taxon>Buprestoidea</taxon>
        <taxon>Buprestidae</taxon>
        <taxon>Agrilinae</taxon>
        <taxon>Agrilus</taxon>
    </lineage>
</organism>
<dbReference type="Gene3D" id="3.90.1200.10">
    <property type="match status" value="1"/>
</dbReference>
<dbReference type="RefSeq" id="XP_018321913.1">
    <property type="nucleotide sequence ID" value="XM_018466411.2"/>
</dbReference>
<dbReference type="Pfam" id="PF02958">
    <property type="entry name" value="EcKL"/>
    <property type="match status" value="1"/>
</dbReference>
<evidence type="ECO:0000313" key="2">
    <source>
        <dbReference type="Proteomes" id="UP000192223"/>
    </source>
</evidence>
<gene>
    <name evidence="3" type="primary">LOC108734748</name>
</gene>
<dbReference type="OrthoDB" id="8250698at2759"/>
<dbReference type="GeneID" id="108734748"/>
<name>A0A1W4WP80_AGRPL</name>
<dbReference type="InterPro" id="IPR011009">
    <property type="entry name" value="Kinase-like_dom_sf"/>
</dbReference>
<reference evidence="3" key="1">
    <citation type="submission" date="2025-08" db="UniProtKB">
        <authorList>
            <consortium name="RefSeq"/>
        </authorList>
    </citation>
    <scope>IDENTIFICATION</scope>
    <source>
        <tissue evidence="3">Entire body</tissue>
    </source>
</reference>
<dbReference type="SUPFAM" id="SSF56112">
    <property type="entry name" value="Protein kinase-like (PK-like)"/>
    <property type="match status" value="1"/>
</dbReference>
<feature type="domain" description="CHK kinase-like" evidence="1">
    <location>
        <begin position="124"/>
        <end position="320"/>
    </location>
</feature>
<accession>A0A1W4WP80</accession>
<dbReference type="Proteomes" id="UP000192223">
    <property type="component" value="Unplaced"/>
</dbReference>
<dbReference type="PANTHER" id="PTHR11012">
    <property type="entry name" value="PROTEIN KINASE-LIKE DOMAIN-CONTAINING"/>
    <property type="match status" value="1"/>
</dbReference>
<keyword evidence="2" id="KW-1185">Reference proteome</keyword>